<sequence>MTDPEFMKGQLTALQNVVSMLISAHPNAEQLRQVMQAIAQQVEPTLNEAHPSFKKGWQNVIATLCQTEETGSDTTGQH</sequence>
<reference evidence="1 2" key="1">
    <citation type="submission" date="2019-02" db="EMBL/GenBank/DDBJ databases">
        <title>Genomic Encyclopedia of Type Strains, Phase IV (KMG-IV): sequencing the most valuable type-strain genomes for metagenomic binning, comparative biology and taxonomic classification.</title>
        <authorList>
            <person name="Goeker M."/>
        </authorList>
    </citation>
    <scope>NUCLEOTIDE SEQUENCE [LARGE SCALE GENOMIC DNA]</scope>
    <source>
        <strain evidence="1 2">K24</strain>
    </source>
</reference>
<dbReference type="AlphaFoldDB" id="A0A4Q7N991"/>
<name>A0A4Q7N991_9BURK</name>
<comment type="caution">
    <text evidence="1">The sequence shown here is derived from an EMBL/GenBank/DDBJ whole genome shotgun (WGS) entry which is preliminary data.</text>
</comment>
<dbReference type="OrthoDB" id="8687037at2"/>
<dbReference type="RefSeq" id="WP_087839677.1">
    <property type="nucleotide sequence ID" value="NZ_SGXC01000003.1"/>
</dbReference>
<gene>
    <name evidence="1" type="ORF">EV675_5219</name>
</gene>
<accession>A0A4Q7N991</accession>
<dbReference type="Proteomes" id="UP000292445">
    <property type="component" value="Unassembled WGS sequence"/>
</dbReference>
<evidence type="ECO:0000313" key="1">
    <source>
        <dbReference type="EMBL" id="RZS78564.1"/>
    </source>
</evidence>
<keyword evidence="2" id="KW-1185">Reference proteome</keyword>
<protein>
    <submittedName>
        <fullName evidence="1">Uncharacterized protein</fullName>
    </submittedName>
</protein>
<organism evidence="1 2">
    <name type="scientific">Pigmentiphaga kullae</name>
    <dbReference type="NCBI Taxonomy" id="151784"/>
    <lineage>
        <taxon>Bacteria</taxon>
        <taxon>Pseudomonadati</taxon>
        <taxon>Pseudomonadota</taxon>
        <taxon>Betaproteobacteria</taxon>
        <taxon>Burkholderiales</taxon>
        <taxon>Alcaligenaceae</taxon>
        <taxon>Pigmentiphaga</taxon>
    </lineage>
</organism>
<evidence type="ECO:0000313" key="2">
    <source>
        <dbReference type="Proteomes" id="UP000292445"/>
    </source>
</evidence>
<proteinExistence type="predicted"/>
<dbReference type="EMBL" id="SGXC01000003">
    <property type="protein sequence ID" value="RZS78564.1"/>
    <property type="molecule type" value="Genomic_DNA"/>
</dbReference>